<feature type="binding site" description="via carbamate group" evidence="4">
    <location>
        <position position="131"/>
    </location>
    <ligand>
        <name>Zn(2+)</name>
        <dbReference type="ChEBI" id="CHEBI:29105"/>
        <label>2</label>
    </ligand>
</feature>
<dbReference type="Proteomes" id="UP000460287">
    <property type="component" value="Unassembled WGS sequence"/>
</dbReference>
<dbReference type="GO" id="GO:0016788">
    <property type="term" value="F:hydrolase activity, acting on ester bonds"/>
    <property type="evidence" value="ECO:0007669"/>
    <property type="project" value="InterPro"/>
</dbReference>
<dbReference type="PANTHER" id="PTHR10819:SF3">
    <property type="entry name" value="PHOSPHOTRIESTERASE-RELATED PROTEIN"/>
    <property type="match status" value="1"/>
</dbReference>
<evidence type="ECO:0000256" key="2">
    <source>
        <dbReference type="ARBA" id="ARBA00022801"/>
    </source>
</evidence>
<dbReference type="InterPro" id="IPR001559">
    <property type="entry name" value="Phosphotriesterase"/>
</dbReference>
<dbReference type="Pfam" id="PF02126">
    <property type="entry name" value="PTE"/>
    <property type="match status" value="1"/>
</dbReference>
<evidence type="ECO:0000313" key="7">
    <source>
        <dbReference type="Proteomes" id="UP000460287"/>
    </source>
</evidence>
<dbReference type="GO" id="GO:0008270">
    <property type="term" value="F:zinc ion binding"/>
    <property type="evidence" value="ECO:0007669"/>
    <property type="project" value="InterPro"/>
</dbReference>
<name>A0A7X2N0N7_9CLOT</name>
<dbReference type="InterPro" id="IPR032466">
    <property type="entry name" value="Metal_Hydrolase"/>
</dbReference>
<evidence type="ECO:0000313" key="6">
    <source>
        <dbReference type="EMBL" id="MSR92577.1"/>
    </source>
</evidence>
<evidence type="ECO:0000256" key="5">
    <source>
        <dbReference type="PROSITE-ProRule" id="PRU00679"/>
    </source>
</evidence>
<evidence type="ECO:0000256" key="1">
    <source>
        <dbReference type="ARBA" id="ARBA00022723"/>
    </source>
</evidence>
<keyword evidence="7" id="KW-1185">Reference proteome</keyword>
<dbReference type="EMBL" id="VULX01000038">
    <property type="protein sequence ID" value="MSR92577.1"/>
    <property type="molecule type" value="Genomic_DNA"/>
</dbReference>
<feature type="binding site" evidence="4">
    <location>
        <position position="164"/>
    </location>
    <ligand>
        <name>Zn(2+)</name>
        <dbReference type="ChEBI" id="CHEBI:29105"/>
        <label>2</label>
    </ligand>
</feature>
<gene>
    <name evidence="6" type="ORF">FYJ33_14680</name>
</gene>
<protein>
    <recommendedName>
        <fullName evidence="8">Phosphotriesterase-related protein</fullName>
    </recommendedName>
</protein>
<dbReference type="AlphaFoldDB" id="A0A7X2N0N7"/>
<feature type="binding site" evidence="4">
    <location>
        <position position="26"/>
    </location>
    <ligand>
        <name>Zn(2+)</name>
        <dbReference type="ChEBI" id="CHEBI:29105"/>
        <label>1</label>
    </ligand>
</feature>
<feature type="modified residue" description="N6-carboxylysine" evidence="3 5">
    <location>
        <position position="131"/>
    </location>
</feature>
<dbReference type="InterPro" id="IPR017947">
    <property type="entry name" value="AryldialkylPase_Zn-BS"/>
</dbReference>
<comment type="similarity">
    <text evidence="5">Belongs to the metallo-dependent hydrolases superfamily. Phosphotriesterase family.</text>
</comment>
<dbReference type="PANTHER" id="PTHR10819">
    <property type="entry name" value="PHOSPHOTRIESTERASE-RELATED"/>
    <property type="match status" value="1"/>
</dbReference>
<keyword evidence="2" id="KW-0378">Hydrolase</keyword>
<feature type="binding site" description="via carbamate group" evidence="4">
    <location>
        <position position="131"/>
    </location>
    <ligand>
        <name>Zn(2+)</name>
        <dbReference type="ChEBI" id="CHEBI:29105"/>
        <label>1</label>
    </ligand>
</feature>
<reference evidence="6 7" key="1">
    <citation type="submission" date="2019-08" db="EMBL/GenBank/DDBJ databases">
        <title>In-depth cultivation of the pig gut microbiome towards novel bacterial diversity and tailored functional studies.</title>
        <authorList>
            <person name="Wylensek D."/>
            <person name="Hitch T.C.A."/>
            <person name="Clavel T."/>
        </authorList>
    </citation>
    <scope>NUCLEOTIDE SEQUENCE [LARGE SCALE GENOMIC DNA]</scope>
    <source>
        <strain evidence="6 7">WCA-383-APC-5B</strain>
    </source>
</reference>
<organism evidence="6 7">
    <name type="scientific">Inconstantimicrobium porci</name>
    <dbReference type="NCBI Taxonomy" id="2652291"/>
    <lineage>
        <taxon>Bacteria</taxon>
        <taxon>Bacillati</taxon>
        <taxon>Bacillota</taxon>
        <taxon>Clostridia</taxon>
        <taxon>Eubacteriales</taxon>
        <taxon>Clostridiaceae</taxon>
        <taxon>Inconstantimicrobium</taxon>
    </lineage>
</organism>
<evidence type="ECO:0000256" key="4">
    <source>
        <dbReference type="PIRSR" id="PIRSR601559-51"/>
    </source>
</evidence>
<feature type="binding site" evidence="4">
    <location>
        <position position="190"/>
    </location>
    <ligand>
        <name>Zn(2+)</name>
        <dbReference type="ChEBI" id="CHEBI:29105"/>
        <label>2</label>
    </ligand>
</feature>
<feature type="binding site" evidence="4">
    <location>
        <position position="28"/>
    </location>
    <ligand>
        <name>Zn(2+)</name>
        <dbReference type="ChEBI" id="CHEBI:29105"/>
        <label>1</label>
    </ligand>
</feature>
<feature type="binding site" evidence="4">
    <location>
        <position position="255"/>
    </location>
    <ligand>
        <name>Zn(2+)</name>
        <dbReference type="ChEBI" id="CHEBI:29105"/>
        <label>1</label>
    </ligand>
</feature>
<proteinExistence type="inferred from homology"/>
<dbReference type="PROSITE" id="PS01322">
    <property type="entry name" value="PHOSPHOTRIESTERASE_1"/>
    <property type="match status" value="1"/>
</dbReference>
<comment type="caution">
    <text evidence="6">The sequence shown here is derived from an EMBL/GenBank/DDBJ whole genome shotgun (WGS) entry which is preliminary data.</text>
</comment>
<keyword evidence="1 4" id="KW-0479">Metal-binding</keyword>
<dbReference type="SUPFAM" id="SSF51556">
    <property type="entry name" value="Metallo-dependent hydrolases"/>
    <property type="match status" value="1"/>
</dbReference>
<comment type="cofactor">
    <cofactor evidence="4">
        <name>a divalent metal cation</name>
        <dbReference type="ChEBI" id="CHEBI:60240"/>
    </cofactor>
    <text evidence="4">Binds 2 divalent metal cations per subunit.</text>
</comment>
<evidence type="ECO:0008006" key="8">
    <source>
        <dbReference type="Google" id="ProtNLM"/>
    </source>
</evidence>
<dbReference type="PROSITE" id="PS51347">
    <property type="entry name" value="PHOSPHOTRIESTERASE_2"/>
    <property type="match status" value="1"/>
</dbReference>
<accession>A0A7X2N0N7</accession>
<dbReference type="Gene3D" id="3.20.20.140">
    <property type="entry name" value="Metal-dependent hydrolases"/>
    <property type="match status" value="1"/>
</dbReference>
<evidence type="ECO:0000256" key="3">
    <source>
        <dbReference type="PIRSR" id="PIRSR601559-50"/>
    </source>
</evidence>
<sequence>MEEEMKKVNTVKGSIDVEELGLTLIHEHIFNNYPYYKEQENTDFALKQLNLLKKFNVKTIVDLTPYAKFSPYKNLIENCNDFNIISSVGFYLDKFVPKQYKIDNVETLVNKLSKKIECGVGSEKCRPGVIKIAAKNESLSRNELKFFEVASILQQKYNIPIATHSPKGALNHIKTLINFGADPNHIYLSHLENSFNEENFNNSMNNMIKVTQTGASILLSNFGFNENGKRCINSADIAKYLKDYGYLNKILISADSYWLWKNNQIKIREQRKNQKVEKNILYTFNHIIPALRKLNFSEEDIHEILYVNPYNIFN</sequence>